<sequence length="519" mass="58034">MAGCLRLQIIAVREYLLALLSRSSSVVNMFQYANQREITAILRAKDAELHNSGLEDQHYNLNALTAMLLCMEQTFTQASAWGEGLPKAFSAALDVYVASGHILKIHDAITTITLGKQLSVHSTSRYGRKLEHLTEEMAAKINTLIVENRLLIALWTLEYIACFCRYVPDKHIKPQACICQSSKMHVNFVLRLRARKKELARSMGRKNTYAESTYRSEATPAQEGPFDFEKTWRDIAKRCVPPSPLLACSFATCAPSGLKASAFFAPTLRSVINPIRLLKAIKDIRHPPAKVILSGFEGVTASILKWFANQCDEHTVSCDEPTPAEPAKHCRGDVTHCSEDGVHFLTLTDRTRGYFKKKGTYQRIGGRLRIISLPRTVDECAKCFMKGEQGEEIRADMDAYEAEFVGRYDRMLDYDAFVRAERAEHTRGASAYTPSLPMQLRVVMARRAQRSSLERTVYAHHHSRPGSASDVEKGQVPVDRGTPSSTEEAGGETKEPVGDQAEHTRESDPDAHKSEKTKV</sequence>
<gene>
    <name evidence="2" type="ORF">FIBSPDRAFT_1048219</name>
</gene>
<feature type="region of interest" description="Disordered" evidence="1">
    <location>
        <begin position="454"/>
        <end position="519"/>
    </location>
</feature>
<evidence type="ECO:0000313" key="3">
    <source>
        <dbReference type="Proteomes" id="UP000076532"/>
    </source>
</evidence>
<dbReference type="EMBL" id="KV417606">
    <property type="protein sequence ID" value="KZP15283.1"/>
    <property type="molecule type" value="Genomic_DNA"/>
</dbReference>
<dbReference type="OrthoDB" id="10675995at2759"/>
<dbReference type="Proteomes" id="UP000076532">
    <property type="component" value="Unassembled WGS sequence"/>
</dbReference>
<accession>A0A166E157</accession>
<name>A0A166E157_9AGAM</name>
<protein>
    <submittedName>
        <fullName evidence="2">Uncharacterized protein</fullName>
    </submittedName>
</protein>
<evidence type="ECO:0000313" key="2">
    <source>
        <dbReference type="EMBL" id="KZP15283.1"/>
    </source>
</evidence>
<dbReference type="STRING" id="436010.A0A166E157"/>
<organism evidence="2 3">
    <name type="scientific">Athelia psychrophila</name>
    <dbReference type="NCBI Taxonomy" id="1759441"/>
    <lineage>
        <taxon>Eukaryota</taxon>
        <taxon>Fungi</taxon>
        <taxon>Dikarya</taxon>
        <taxon>Basidiomycota</taxon>
        <taxon>Agaricomycotina</taxon>
        <taxon>Agaricomycetes</taxon>
        <taxon>Agaricomycetidae</taxon>
        <taxon>Atheliales</taxon>
        <taxon>Atheliaceae</taxon>
        <taxon>Athelia</taxon>
    </lineage>
</organism>
<keyword evidence="3" id="KW-1185">Reference proteome</keyword>
<proteinExistence type="predicted"/>
<dbReference type="AlphaFoldDB" id="A0A166E157"/>
<reference evidence="2 3" key="1">
    <citation type="journal article" date="2016" name="Mol. Biol. Evol.">
        <title>Comparative Genomics of Early-Diverging Mushroom-Forming Fungi Provides Insights into the Origins of Lignocellulose Decay Capabilities.</title>
        <authorList>
            <person name="Nagy L.G."/>
            <person name="Riley R."/>
            <person name="Tritt A."/>
            <person name="Adam C."/>
            <person name="Daum C."/>
            <person name="Floudas D."/>
            <person name="Sun H."/>
            <person name="Yadav J.S."/>
            <person name="Pangilinan J."/>
            <person name="Larsson K.H."/>
            <person name="Matsuura K."/>
            <person name="Barry K."/>
            <person name="Labutti K."/>
            <person name="Kuo R."/>
            <person name="Ohm R.A."/>
            <person name="Bhattacharya S.S."/>
            <person name="Shirouzu T."/>
            <person name="Yoshinaga Y."/>
            <person name="Martin F.M."/>
            <person name="Grigoriev I.V."/>
            <person name="Hibbett D.S."/>
        </authorList>
    </citation>
    <scope>NUCLEOTIDE SEQUENCE [LARGE SCALE GENOMIC DNA]</scope>
    <source>
        <strain evidence="2 3">CBS 109695</strain>
    </source>
</reference>
<feature type="compositionally biased region" description="Basic and acidic residues" evidence="1">
    <location>
        <begin position="491"/>
        <end position="519"/>
    </location>
</feature>
<evidence type="ECO:0000256" key="1">
    <source>
        <dbReference type="SAM" id="MobiDB-lite"/>
    </source>
</evidence>